<dbReference type="RefSeq" id="XP_008614025.1">
    <property type="nucleotide sequence ID" value="XM_008615803.1"/>
</dbReference>
<accession>T0Q3Y7</accession>
<dbReference type="OrthoDB" id="79752at2759"/>
<evidence type="ECO:0000313" key="2">
    <source>
        <dbReference type="EMBL" id="EQC32524.1"/>
    </source>
</evidence>
<evidence type="ECO:0000256" key="1">
    <source>
        <dbReference type="SAM" id="MobiDB-lite"/>
    </source>
</evidence>
<evidence type="ECO:0000313" key="3">
    <source>
        <dbReference type="Proteomes" id="UP000030762"/>
    </source>
</evidence>
<sequence length="371" mass="41383">MSDDVSILVLLDECEDAVAHVTAMWGMEMDEEAPWHAAEAIAAECWATVHALCSADATAWCMDDKPCNEAVPVVEAILIATDDESSEMPIKKATLEDDLLDLEMELSLAMAQIQTVDVEAIKPSAPRAEPTPQRALPTAKKKKKRRRQRSNETPQSVWHGYQKLTLQSHVERQAKARAQREALELEVASAVQTRLQTTRERMSPPRVELPAARPPKSYLTTYYIEGPRCPLSSPVAAPINDAGPRDVLVSVYRNDDRRTMTRILASSWADLGAKIAYKLNMPSVCSLLRETARISPNGDYTKLSPVSRFEQLRRGDILCAIHKQSSEPKTRMAPPPRVTTPKAPLRTIRGRPLWDKHGRRLDVAMSLHTLS</sequence>
<organism evidence="2 3">
    <name type="scientific">Saprolegnia diclina (strain VS20)</name>
    <dbReference type="NCBI Taxonomy" id="1156394"/>
    <lineage>
        <taxon>Eukaryota</taxon>
        <taxon>Sar</taxon>
        <taxon>Stramenopiles</taxon>
        <taxon>Oomycota</taxon>
        <taxon>Saprolegniomycetes</taxon>
        <taxon>Saprolegniales</taxon>
        <taxon>Saprolegniaceae</taxon>
        <taxon>Saprolegnia</taxon>
    </lineage>
</organism>
<gene>
    <name evidence="2" type="ORF">SDRG_09850</name>
</gene>
<proteinExistence type="predicted"/>
<dbReference type="AlphaFoldDB" id="T0Q3Y7"/>
<dbReference type="Proteomes" id="UP000030762">
    <property type="component" value="Unassembled WGS sequence"/>
</dbReference>
<dbReference type="GeneID" id="19950577"/>
<keyword evidence="3" id="KW-1185">Reference proteome</keyword>
<protein>
    <submittedName>
        <fullName evidence="2">Uncharacterized protein</fullName>
    </submittedName>
</protein>
<dbReference type="VEuPathDB" id="FungiDB:SDRG_09850"/>
<feature type="compositionally biased region" description="Basic residues" evidence="1">
    <location>
        <begin position="139"/>
        <end position="148"/>
    </location>
</feature>
<reference evidence="2 3" key="1">
    <citation type="submission" date="2012-04" db="EMBL/GenBank/DDBJ databases">
        <title>The Genome Sequence of Saprolegnia declina VS20.</title>
        <authorList>
            <consortium name="The Broad Institute Genome Sequencing Platform"/>
            <person name="Russ C."/>
            <person name="Nusbaum C."/>
            <person name="Tyler B."/>
            <person name="van West P."/>
            <person name="Dieguez-Uribeondo J."/>
            <person name="de Bruijn I."/>
            <person name="Tripathy S."/>
            <person name="Jiang R."/>
            <person name="Young S.K."/>
            <person name="Zeng Q."/>
            <person name="Gargeya S."/>
            <person name="Fitzgerald M."/>
            <person name="Haas B."/>
            <person name="Abouelleil A."/>
            <person name="Alvarado L."/>
            <person name="Arachchi H.M."/>
            <person name="Berlin A."/>
            <person name="Chapman S.B."/>
            <person name="Goldberg J."/>
            <person name="Griggs A."/>
            <person name="Gujja S."/>
            <person name="Hansen M."/>
            <person name="Howarth C."/>
            <person name="Imamovic A."/>
            <person name="Larimer J."/>
            <person name="McCowen C."/>
            <person name="Montmayeur A."/>
            <person name="Murphy C."/>
            <person name="Neiman D."/>
            <person name="Pearson M."/>
            <person name="Priest M."/>
            <person name="Roberts A."/>
            <person name="Saif S."/>
            <person name="Shea T."/>
            <person name="Sisk P."/>
            <person name="Sykes S."/>
            <person name="Wortman J."/>
            <person name="Nusbaum C."/>
            <person name="Birren B."/>
        </authorList>
    </citation>
    <scope>NUCLEOTIDE SEQUENCE [LARGE SCALE GENOMIC DNA]</scope>
    <source>
        <strain evidence="2 3">VS20</strain>
    </source>
</reference>
<name>T0Q3Y7_SAPDV</name>
<feature type="region of interest" description="Disordered" evidence="1">
    <location>
        <begin position="123"/>
        <end position="160"/>
    </location>
</feature>
<dbReference type="InParanoid" id="T0Q3Y7"/>
<dbReference type="EMBL" id="JH767163">
    <property type="protein sequence ID" value="EQC32524.1"/>
    <property type="molecule type" value="Genomic_DNA"/>
</dbReference>